<protein>
    <submittedName>
        <fullName evidence="1">Unnamed protein product</fullName>
    </submittedName>
</protein>
<comment type="caution">
    <text evidence="1">The sequence shown here is derived from an EMBL/GenBank/DDBJ whole genome shotgun (WGS) entry which is preliminary data.</text>
</comment>
<name>A0A9W6WWN7_9STRA</name>
<organism evidence="1 2">
    <name type="scientific">Phytophthora fragariaefolia</name>
    <dbReference type="NCBI Taxonomy" id="1490495"/>
    <lineage>
        <taxon>Eukaryota</taxon>
        <taxon>Sar</taxon>
        <taxon>Stramenopiles</taxon>
        <taxon>Oomycota</taxon>
        <taxon>Peronosporomycetes</taxon>
        <taxon>Peronosporales</taxon>
        <taxon>Peronosporaceae</taxon>
        <taxon>Phytophthora</taxon>
    </lineage>
</organism>
<reference evidence="1" key="1">
    <citation type="submission" date="2023-04" db="EMBL/GenBank/DDBJ databases">
        <title>Phytophthora fragariaefolia NBRC 109709.</title>
        <authorList>
            <person name="Ichikawa N."/>
            <person name="Sato H."/>
            <person name="Tonouchi N."/>
        </authorList>
    </citation>
    <scope>NUCLEOTIDE SEQUENCE</scope>
    <source>
        <strain evidence="1">NBRC 109709</strain>
    </source>
</reference>
<dbReference type="Proteomes" id="UP001165121">
    <property type="component" value="Unassembled WGS sequence"/>
</dbReference>
<proteinExistence type="predicted"/>
<keyword evidence="2" id="KW-1185">Reference proteome</keyword>
<gene>
    <name evidence="1" type="ORF">Pfra01_000207300</name>
</gene>
<accession>A0A9W6WWN7</accession>
<dbReference type="AlphaFoldDB" id="A0A9W6WWN7"/>
<dbReference type="EMBL" id="BSXT01000166">
    <property type="protein sequence ID" value="GMF19565.1"/>
    <property type="molecule type" value="Genomic_DNA"/>
</dbReference>
<evidence type="ECO:0000313" key="1">
    <source>
        <dbReference type="EMBL" id="GMF19565.1"/>
    </source>
</evidence>
<sequence>MMERQAKSHLELVVAILELELGSHAHVWGPMLDVSCDMALLPQHRVVSAYAEQRITSTRLSNLQATKLLTRVVAMTNNHPAI</sequence>
<evidence type="ECO:0000313" key="2">
    <source>
        <dbReference type="Proteomes" id="UP001165121"/>
    </source>
</evidence>